<dbReference type="EMBL" id="CAJMWT010009582">
    <property type="protein sequence ID" value="CAE6538997.1"/>
    <property type="molecule type" value="Genomic_DNA"/>
</dbReference>
<dbReference type="InterPro" id="IPR004821">
    <property type="entry name" value="Cyt_trans-like"/>
</dbReference>
<evidence type="ECO:0000256" key="2">
    <source>
        <dbReference type="ARBA" id="ARBA00022516"/>
    </source>
</evidence>
<dbReference type="EC" id="2.7.7.15" evidence="8"/>
<name>A0A8H3HJR6_9AGAM</name>
<dbReference type="NCBIfam" id="TIGR00125">
    <property type="entry name" value="cyt_tran_rel"/>
    <property type="match status" value="1"/>
</dbReference>
<dbReference type="GO" id="GO:0005635">
    <property type="term" value="C:nuclear envelope"/>
    <property type="evidence" value="ECO:0007669"/>
    <property type="project" value="TreeGrafter"/>
</dbReference>
<keyword evidence="6" id="KW-0594">Phospholipid biosynthesis</keyword>
<gene>
    <name evidence="11" type="ORF">RDB_LOCUS192526</name>
</gene>
<dbReference type="AlphaFoldDB" id="A0A8H3HJR6"/>
<evidence type="ECO:0000256" key="9">
    <source>
        <dbReference type="SAM" id="MobiDB-lite"/>
    </source>
</evidence>
<dbReference type="InterPro" id="IPR041723">
    <property type="entry name" value="CCT"/>
</dbReference>
<accession>A0A8H3HJR6</accession>
<dbReference type="InterPro" id="IPR014729">
    <property type="entry name" value="Rossmann-like_a/b/a_fold"/>
</dbReference>
<dbReference type="Gene3D" id="3.40.50.620">
    <property type="entry name" value="HUPs"/>
    <property type="match status" value="1"/>
</dbReference>
<feature type="region of interest" description="Disordered" evidence="9">
    <location>
        <begin position="102"/>
        <end position="191"/>
    </location>
</feature>
<evidence type="ECO:0000256" key="8">
    <source>
        <dbReference type="ARBA" id="ARBA00026101"/>
    </source>
</evidence>
<evidence type="ECO:0000313" key="12">
    <source>
        <dbReference type="Proteomes" id="UP000663843"/>
    </source>
</evidence>
<dbReference type="CDD" id="cd02174">
    <property type="entry name" value="CCT"/>
    <property type="match status" value="1"/>
</dbReference>
<organism evidence="11 12">
    <name type="scientific">Rhizoctonia solani</name>
    <dbReference type="NCBI Taxonomy" id="456999"/>
    <lineage>
        <taxon>Eukaryota</taxon>
        <taxon>Fungi</taxon>
        <taxon>Dikarya</taxon>
        <taxon>Basidiomycota</taxon>
        <taxon>Agaricomycotina</taxon>
        <taxon>Agaricomycetes</taxon>
        <taxon>Cantharellales</taxon>
        <taxon>Ceratobasidiaceae</taxon>
        <taxon>Rhizoctonia</taxon>
    </lineage>
</organism>
<dbReference type="GO" id="GO:0004105">
    <property type="term" value="F:choline-phosphate cytidylyltransferase activity"/>
    <property type="evidence" value="ECO:0007669"/>
    <property type="project" value="UniProtKB-EC"/>
</dbReference>
<feature type="region of interest" description="Disordered" evidence="9">
    <location>
        <begin position="380"/>
        <end position="418"/>
    </location>
</feature>
<comment type="similarity">
    <text evidence="1">Belongs to the cytidylyltransferase family.</text>
</comment>
<dbReference type="SUPFAM" id="SSF52374">
    <property type="entry name" value="Nucleotidylyl transferase"/>
    <property type="match status" value="1"/>
</dbReference>
<keyword evidence="7" id="KW-1208">Phospholipid metabolism</keyword>
<evidence type="ECO:0000256" key="4">
    <source>
        <dbReference type="ARBA" id="ARBA00022695"/>
    </source>
</evidence>
<evidence type="ECO:0000313" key="11">
    <source>
        <dbReference type="EMBL" id="CAE6538997.1"/>
    </source>
</evidence>
<feature type="compositionally biased region" description="Polar residues" evidence="9">
    <location>
        <begin position="390"/>
        <end position="401"/>
    </location>
</feature>
<evidence type="ECO:0000256" key="1">
    <source>
        <dbReference type="ARBA" id="ARBA00010101"/>
    </source>
</evidence>
<dbReference type="InterPro" id="IPR045049">
    <property type="entry name" value="Pcy1-like"/>
</dbReference>
<dbReference type="PANTHER" id="PTHR10739:SF13">
    <property type="entry name" value="CHOLINE-PHOSPHATE CYTIDYLYLTRANSFERASE"/>
    <property type="match status" value="1"/>
</dbReference>
<dbReference type="Proteomes" id="UP000663843">
    <property type="component" value="Unassembled WGS sequence"/>
</dbReference>
<dbReference type="PANTHER" id="PTHR10739">
    <property type="entry name" value="CYTIDYLYLTRANSFERASE"/>
    <property type="match status" value="1"/>
</dbReference>
<keyword evidence="2" id="KW-0444">Lipid biosynthesis</keyword>
<feature type="compositionally biased region" description="Polar residues" evidence="9">
    <location>
        <begin position="148"/>
        <end position="158"/>
    </location>
</feature>
<feature type="region of interest" description="Disordered" evidence="9">
    <location>
        <begin position="14"/>
        <end position="65"/>
    </location>
</feature>
<evidence type="ECO:0000256" key="7">
    <source>
        <dbReference type="ARBA" id="ARBA00023264"/>
    </source>
</evidence>
<feature type="compositionally biased region" description="Acidic residues" evidence="9">
    <location>
        <begin position="54"/>
        <end position="63"/>
    </location>
</feature>
<feature type="domain" description="Cytidyltransferase-like" evidence="10">
    <location>
        <begin position="239"/>
        <end position="365"/>
    </location>
</feature>
<evidence type="ECO:0000256" key="6">
    <source>
        <dbReference type="ARBA" id="ARBA00023209"/>
    </source>
</evidence>
<feature type="region of interest" description="Disordered" evidence="9">
    <location>
        <begin position="433"/>
        <end position="455"/>
    </location>
</feature>
<comment type="caution">
    <text evidence="11">The sequence shown here is derived from an EMBL/GenBank/DDBJ whole genome shotgun (WGS) entry which is preliminary data.</text>
</comment>
<proteinExistence type="inferred from homology"/>
<dbReference type="GO" id="GO:0031210">
    <property type="term" value="F:phosphatidylcholine binding"/>
    <property type="evidence" value="ECO:0007669"/>
    <property type="project" value="TreeGrafter"/>
</dbReference>
<reference evidence="11" key="1">
    <citation type="submission" date="2021-01" db="EMBL/GenBank/DDBJ databases">
        <authorList>
            <person name="Kaushik A."/>
        </authorList>
    </citation>
    <scope>NUCLEOTIDE SEQUENCE</scope>
    <source>
        <strain evidence="11">AG2-2IIIB</strain>
    </source>
</reference>
<dbReference type="Pfam" id="PF01467">
    <property type="entry name" value="CTP_transf_like"/>
    <property type="match status" value="1"/>
</dbReference>
<protein>
    <recommendedName>
        <fullName evidence="8">choline-phosphate cytidylyltransferase</fullName>
        <ecNumber evidence="8">2.7.7.15</ecNumber>
    </recommendedName>
</protein>
<keyword evidence="3" id="KW-0808">Transferase</keyword>
<evidence type="ECO:0000256" key="5">
    <source>
        <dbReference type="ARBA" id="ARBA00023098"/>
    </source>
</evidence>
<sequence length="455" mass="49141">MIIRTSQVPFSRSTKTAIMSDESLPIPRKPLSAPKKFLNRHSSQLSADSPLYDASEEDNDDLDSASTVSVPHIVYSVRTHAAVRIASGSSRHAATVSSHLAIESDTGVDSPTYDGDIESSTAAPTPTVRPVELDLSAGAPPSLDLPRRQSSTLSSMDTPVSGKPYSERVIPTGSVSPLPPVTAAPEHPGETESIVKNPDDAMLSPDDITAFVKAAIDGTVKERAYRTHPPPTGRPVRIYADGVYDLFHFGHALQLRQAKLSFPTVHLIVGVCSDALVEKHKAPTVMTHTERCECVRHCRWVDEVVADAPWVVTQEFIDLHKIDYVAHDEDPYAGSDGTTDIYHWLKEQGKFLPTRRTPGVSTSDLLHRVVASYRQGEWDPKLVRSGHPELQSTSMPGTPQLRSRAHTPPHSPLGGLGSPFKSLTGAFTIIDKAGGSSGRVSPHKLDSPAKTPPGV</sequence>
<evidence type="ECO:0000256" key="3">
    <source>
        <dbReference type="ARBA" id="ARBA00022679"/>
    </source>
</evidence>
<keyword evidence="4" id="KW-0548">Nucleotidyltransferase</keyword>
<keyword evidence="5" id="KW-0443">Lipid metabolism</keyword>
<evidence type="ECO:0000259" key="10">
    <source>
        <dbReference type="Pfam" id="PF01467"/>
    </source>
</evidence>